<proteinExistence type="predicted"/>
<keyword evidence="2" id="KW-1185">Reference proteome</keyword>
<reference evidence="1" key="1">
    <citation type="submission" date="2023-10" db="EMBL/GenBank/DDBJ databases">
        <title>Genome assembly of Pristionchus species.</title>
        <authorList>
            <person name="Yoshida K."/>
            <person name="Sommer R.J."/>
        </authorList>
    </citation>
    <scope>NUCLEOTIDE SEQUENCE</scope>
    <source>
        <strain evidence="1">RS5133</strain>
    </source>
</reference>
<feature type="non-terminal residue" evidence="1">
    <location>
        <position position="1"/>
    </location>
</feature>
<accession>A0AAV5X0M0</accession>
<dbReference type="Proteomes" id="UP001432322">
    <property type="component" value="Unassembled WGS sequence"/>
</dbReference>
<gene>
    <name evidence="1" type="ORF">PFISCL1PPCAC_27836</name>
</gene>
<feature type="non-terminal residue" evidence="1">
    <location>
        <position position="120"/>
    </location>
</feature>
<comment type="caution">
    <text evidence="1">The sequence shown here is derived from an EMBL/GenBank/DDBJ whole genome shotgun (WGS) entry which is preliminary data.</text>
</comment>
<sequence length="120" mass="13487">LLLINYEIYNSSFSSLVLLNGANVAEGLQESNEHLSRRDGTLCACLIHLHHDVQSNQIDVLAAQISQCFHRIWILIVRSNSISQTTILASDTLLDIFDEHLVSSWHEVSIGHYELSLTNC</sequence>
<dbReference type="AlphaFoldDB" id="A0AAV5X0M0"/>
<organism evidence="1 2">
    <name type="scientific">Pristionchus fissidentatus</name>
    <dbReference type="NCBI Taxonomy" id="1538716"/>
    <lineage>
        <taxon>Eukaryota</taxon>
        <taxon>Metazoa</taxon>
        <taxon>Ecdysozoa</taxon>
        <taxon>Nematoda</taxon>
        <taxon>Chromadorea</taxon>
        <taxon>Rhabditida</taxon>
        <taxon>Rhabditina</taxon>
        <taxon>Diplogasteromorpha</taxon>
        <taxon>Diplogasteroidea</taxon>
        <taxon>Neodiplogasteridae</taxon>
        <taxon>Pristionchus</taxon>
    </lineage>
</organism>
<evidence type="ECO:0000313" key="1">
    <source>
        <dbReference type="EMBL" id="GMT36539.1"/>
    </source>
</evidence>
<name>A0AAV5X0M0_9BILA</name>
<evidence type="ECO:0000313" key="2">
    <source>
        <dbReference type="Proteomes" id="UP001432322"/>
    </source>
</evidence>
<protein>
    <submittedName>
        <fullName evidence="1">Uncharacterized protein</fullName>
    </submittedName>
</protein>
<dbReference type="EMBL" id="BTSY01000007">
    <property type="protein sequence ID" value="GMT36539.1"/>
    <property type="molecule type" value="Genomic_DNA"/>
</dbReference>